<dbReference type="Proteomes" id="UP000248790">
    <property type="component" value="Unassembled WGS sequence"/>
</dbReference>
<feature type="transmembrane region" description="Helical" evidence="1">
    <location>
        <begin position="34"/>
        <end position="54"/>
    </location>
</feature>
<keyword evidence="3" id="KW-1185">Reference proteome</keyword>
<feature type="transmembrane region" description="Helical" evidence="1">
    <location>
        <begin position="7"/>
        <end position="28"/>
    </location>
</feature>
<name>A0A327X594_LARAB</name>
<organism evidence="2 3">
    <name type="scientific">Larkinella arboricola</name>
    <dbReference type="NCBI Taxonomy" id="643671"/>
    <lineage>
        <taxon>Bacteria</taxon>
        <taxon>Pseudomonadati</taxon>
        <taxon>Bacteroidota</taxon>
        <taxon>Cytophagia</taxon>
        <taxon>Cytophagales</taxon>
        <taxon>Spirosomataceae</taxon>
        <taxon>Larkinella</taxon>
    </lineage>
</organism>
<sequence>MVKALKVLVVVLMVVTWLTTGVVFFLSSNYWGRIAALGSGISVNIVLAVGYSCLGQRPGSLRDWFKM</sequence>
<dbReference type="EMBL" id="QLMC01000001">
    <property type="protein sequence ID" value="RAK02207.1"/>
    <property type="molecule type" value="Genomic_DNA"/>
</dbReference>
<evidence type="ECO:0000256" key="1">
    <source>
        <dbReference type="SAM" id="Phobius"/>
    </source>
</evidence>
<protein>
    <submittedName>
        <fullName evidence="2">Uncharacterized protein</fullName>
    </submittedName>
</protein>
<dbReference type="RefSeq" id="WP_111626424.1">
    <property type="nucleotide sequence ID" value="NZ_QLMC01000001.1"/>
</dbReference>
<gene>
    <name evidence="2" type="ORF">LX87_00327</name>
</gene>
<keyword evidence="1" id="KW-0472">Membrane</keyword>
<keyword evidence="1" id="KW-0812">Transmembrane</keyword>
<evidence type="ECO:0000313" key="2">
    <source>
        <dbReference type="EMBL" id="RAK02207.1"/>
    </source>
</evidence>
<accession>A0A327X594</accession>
<proteinExistence type="predicted"/>
<dbReference type="OrthoDB" id="964969at2"/>
<comment type="caution">
    <text evidence="2">The sequence shown here is derived from an EMBL/GenBank/DDBJ whole genome shotgun (WGS) entry which is preliminary data.</text>
</comment>
<reference evidence="2 3" key="1">
    <citation type="submission" date="2018-06" db="EMBL/GenBank/DDBJ databases">
        <title>Genomic Encyclopedia of Archaeal and Bacterial Type Strains, Phase II (KMG-II): from individual species to whole genera.</title>
        <authorList>
            <person name="Goeker M."/>
        </authorList>
    </citation>
    <scope>NUCLEOTIDE SEQUENCE [LARGE SCALE GENOMIC DNA]</scope>
    <source>
        <strain evidence="2 3">DSM 21851</strain>
    </source>
</reference>
<dbReference type="AlphaFoldDB" id="A0A327X594"/>
<evidence type="ECO:0000313" key="3">
    <source>
        <dbReference type="Proteomes" id="UP000248790"/>
    </source>
</evidence>
<keyword evidence="1" id="KW-1133">Transmembrane helix</keyword>